<sequence>MNLLCSKLNNLLILIFISAYFSTNKIIYFSKYLKIEVSFLLI</sequence>
<dbReference type="PATRIC" id="fig|1502.174.peg.2918"/>
<name>A0A133MRZ6_CLOPF</name>
<evidence type="ECO:0000313" key="3">
    <source>
        <dbReference type="Proteomes" id="UP000070646"/>
    </source>
</evidence>
<reference evidence="2 3" key="1">
    <citation type="submission" date="2016-01" db="EMBL/GenBank/DDBJ databases">
        <authorList>
            <person name="Oliw E.H."/>
        </authorList>
    </citation>
    <scope>NUCLEOTIDE SEQUENCE [LARGE SCALE GENOMIC DNA]</scope>
    <source>
        <strain evidence="2 3">MJR7757A</strain>
    </source>
</reference>
<dbReference type="EMBL" id="LRPU01000181">
    <property type="protein sequence ID" value="KXA06794.1"/>
    <property type="molecule type" value="Genomic_DNA"/>
</dbReference>
<keyword evidence="1" id="KW-0472">Membrane</keyword>
<comment type="caution">
    <text evidence="2">The sequence shown here is derived from an EMBL/GenBank/DDBJ whole genome shotgun (WGS) entry which is preliminary data.</text>
</comment>
<gene>
    <name evidence="2" type="ORF">HMPREF3222_02894</name>
</gene>
<evidence type="ECO:0000256" key="1">
    <source>
        <dbReference type="SAM" id="Phobius"/>
    </source>
</evidence>
<feature type="transmembrane region" description="Helical" evidence="1">
    <location>
        <begin position="12"/>
        <end position="30"/>
    </location>
</feature>
<protein>
    <submittedName>
        <fullName evidence="2">Uncharacterized protein</fullName>
    </submittedName>
</protein>
<accession>A0A133MRZ6</accession>
<keyword evidence="1" id="KW-0812">Transmembrane</keyword>
<evidence type="ECO:0000313" key="2">
    <source>
        <dbReference type="EMBL" id="KXA06794.1"/>
    </source>
</evidence>
<dbReference type="Proteomes" id="UP000070646">
    <property type="component" value="Unassembled WGS sequence"/>
</dbReference>
<keyword evidence="1" id="KW-1133">Transmembrane helix</keyword>
<proteinExistence type="predicted"/>
<organism evidence="2 3">
    <name type="scientific">Clostridium perfringens</name>
    <dbReference type="NCBI Taxonomy" id="1502"/>
    <lineage>
        <taxon>Bacteria</taxon>
        <taxon>Bacillati</taxon>
        <taxon>Bacillota</taxon>
        <taxon>Clostridia</taxon>
        <taxon>Eubacteriales</taxon>
        <taxon>Clostridiaceae</taxon>
        <taxon>Clostridium</taxon>
    </lineage>
</organism>
<dbReference type="AlphaFoldDB" id="A0A133MRZ6"/>